<protein>
    <submittedName>
        <fullName evidence="1">Uncharacterized protein</fullName>
    </submittedName>
</protein>
<name>A0A2P2P8W6_RHIMU</name>
<sequence length="39" mass="4566">MCCSSHLKSKMHKKNLGSLDIHTLWGIRTNWQLNENVEI</sequence>
<evidence type="ECO:0000313" key="1">
    <source>
        <dbReference type="EMBL" id="MBX51103.1"/>
    </source>
</evidence>
<dbReference type="EMBL" id="GGEC01070619">
    <property type="protein sequence ID" value="MBX51103.1"/>
    <property type="molecule type" value="Transcribed_RNA"/>
</dbReference>
<reference evidence="1" key="1">
    <citation type="submission" date="2018-02" db="EMBL/GenBank/DDBJ databases">
        <title>Rhizophora mucronata_Transcriptome.</title>
        <authorList>
            <person name="Meera S.P."/>
            <person name="Sreeshan A."/>
            <person name="Augustine A."/>
        </authorList>
    </citation>
    <scope>NUCLEOTIDE SEQUENCE</scope>
    <source>
        <tissue evidence="1">Leaf</tissue>
    </source>
</reference>
<accession>A0A2P2P8W6</accession>
<organism evidence="1">
    <name type="scientific">Rhizophora mucronata</name>
    <name type="common">Asiatic mangrove</name>
    <dbReference type="NCBI Taxonomy" id="61149"/>
    <lineage>
        <taxon>Eukaryota</taxon>
        <taxon>Viridiplantae</taxon>
        <taxon>Streptophyta</taxon>
        <taxon>Embryophyta</taxon>
        <taxon>Tracheophyta</taxon>
        <taxon>Spermatophyta</taxon>
        <taxon>Magnoliopsida</taxon>
        <taxon>eudicotyledons</taxon>
        <taxon>Gunneridae</taxon>
        <taxon>Pentapetalae</taxon>
        <taxon>rosids</taxon>
        <taxon>fabids</taxon>
        <taxon>Malpighiales</taxon>
        <taxon>Rhizophoraceae</taxon>
        <taxon>Rhizophora</taxon>
    </lineage>
</organism>
<dbReference type="AlphaFoldDB" id="A0A2P2P8W6"/>
<proteinExistence type="predicted"/>